<evidence type="ECO:0000313" key="3">
    <source>
        <dbReference type="Proteomes" id="UP000265520"/>
    </source>
</evidence>
<name>A0A392UUA5_9FABA</name>
<dbReference type="EMBL" id="LXQA010976509">
    <property type="protein sequence ID" value="MCI79566.1"/>
    <property type="molecule type" value="Genomic_DNA"/>
</dbReference>
<dbReference type="AlphaFoldDB" id="A0A392UUA5"/>
<protein>
    <submittedName>
        <fullName evidence="2">Uncharacterized protein</fullName>
    </submittedName>
</protein>
<keyword evidence="3" id="KW-1185">Reference proteome</keyword>
<feature type="compositionally biased region" description="Low complexity" evidence="1">
    <location>
        <begin position="1"/>
        <end position="12"/>
    </location>
</feature>
<feature type="region of interest" description="Disordered" evidence="1">
    <location>
        <begin position="1"/>
        <end position="41"/>
    </location>
</feature>
<organism evidence="2 3">
    <name type="scientific">Trifolium medium</name>
    <dbReference type="NCBI Taxonomy" id="97028"/>
    <lineage>
        <taxon>Eukaryota</taxon>
        <taxon>Viridiplantae</taxon>
        <taxon>Streptophyta</taxon>
        <taxon>Embryophyta</taxon>
        <taxon>Tracheophyta</taxon>
        <taxon>Spermatophyta</taxon>
        <taxon>Magnoliopsida</taxon>
        <taxon>eudicotyledons</taxon>
        <taxon>Gunneridae</taxon>
        <taxon>Pentapetalae</taxon>
        <taxon>rosids</taxon>
        <taxon>fabids</taxon>
        <taxon>Fabales</taxon>
        <taxon>Fabaceae</taxon>
        <taxon>Papilionoideae</taxon>
        <taxon>50 kb inversion clade</taxon>
        <taxon>NPAAA clade</taxon>
        <taxon>Hologalegina</taxon>
        <taxon>IRL clade</taxon>
        <taxon>Trifolieae</taxon>
        <taxon>Trifolium</taxon>
    </lineage>
</organism>
<feature type="non-terminal residue" evidence="2">
    <location>
        <position position="41"/>
    </location>
</feature>
<evidence type="ECO:0000256" key="1">
    <source>
        <dbReference type="SAM" id="MobiDB-lite"/>
    </source>
</evidence>
<comment type="caution">
    <text evidence="2">The sequence shown here is derived from an EMBL/GenBank/DDBJ whole genome shotgun (WGS) entry which is preliminary data.</text>
</comment>
<proteinExistence type="predicted"/>
<evidence type="ECO:0000313" key="2">
    <source>
        <dbReference type="EMBL" id="MCI79566.1"/>
    </source>
</evidence>
<dbReference type="Proteomes" id="UP000265520">
    <property type="component" value="Unassembled WGS sequence"/>
</dbReference>
<sequence>MATNNSSSSIESRSSRLRHPSSNSQQDDMNVVGVDLVKPIK</sequence>
<reference evidence="2 3" key="1">
    <citation type="journal article" date="2018" name="Front. Plant Sci.">
        <title>Red Clover (Trifolium pratense) and Zigzag Clover (T. medium) - A Picture of Genomic Similarities and Differences.</title>
        <authorList>
            <person name="Dluhosova J."/>
            <person name="Istvanek J."/>
            <person name="Nedelnik J."/>
            <person name="Repkova J."/>
        </authorList>
    </citation>
    <scope>NUCLEOTIDE SEQUENCE [LARGE SCALE GENOMIC DNA]</scope>
    <source>
        <strain evidence="3">cv. 10/8</strain>
        <tissue evidence="2">Leaf</tissue>
    </source>
</reference>
<accession>A0A392UUA5</accession>